<accession>A0A847U896</accession>
<name>A0A847U896_9EURY</name>
<dbReference type="AlphaFoldDB" id="A0A847U896"/>
<dbReference type="Gene3D" id="3.90.1140.10">
    <property type="entry name" value="Cyclic phosphodiesterase"/>
    <property type="match status" value="1"/>
</dbReference>
<proteinExistence type="predicted"/>
<dbReference type="Proteomes" id="UP000608662">
    <property type="component" value="Unassembled WGS sequence"/>
</dbReference>
<dbReference type="RefSeq" id="WP_170093102.1">
    <property type="nucleotide sequence ID" value="NZ_WOYG01000001.1"/>
</dbReference>
<comment type="caution">
    <text evidence="1">The sequence shown here is derived from an EMBL/GenBank/DDBJ whole genome shotgun (WGS) entry which is preliminary data.</text>
</comment>
<reference evidence="1" key="1">
    <citation type="submission" date="2019-12" db="EMBL/GenBank/DDBJ databases">
        <title>Whole-genome sequence of Halomicrobium mukohataei pws1.</title>
        <authorList>
            <person name="Verma D.K."/>
            <person name="Gopal K."/>
            <person name="Prasad E.S."/>
        </authorList>
    </citation>
    <scope>NUCLEOTIDE SEQUENCE</scope>
    <source>
        <strain evidence="1">Pws1</strain>
    </source>
</reference>
<organism evidence="1 2">
    <name type="scientific">Halomicrobium mukohataei</name>
    <dbReference type="NCBI Taxonomy" id="57705"/>
    <lineage>
        <taxon>Archaea</taxon>
        <taxon>Methanobacteriati</taxon>
        <taxon>Methanobacteriota</taxon>
        <taxon>Stenosarchaea group</taxon>
        <taxon>Halobacteria</taxon>
        <taxon>Halobacteriales</taxon>
        <taxon>Haloarculaceae</taxon>
        <taxon>Halomicrobium</taxon>
    </lineage>
</organism>
<evidence type="ECO:0000313" key="2">
    <source>
        <dbReference type="Proteomes" id="UP000608662"/>
    </source>
</evidence>
<dbReference type="InterPro" id="IPR009097">
    <property type="entry name" value="Cyclic_Pdiesterase"/>
</dbReference>
<dbReference type="Pfam" id="PF13563">
    <property type="entry name" value="2_5_RNA_ligase2"/>
    <property type="match status" value="1"/>
</dbReference>
<dbReference type="EMBL" id="WOYG01000001">
    <property type="protein sequence ID" value="NLV09199.1"/>
    <property type="molecule type" value="Genomic_DNA"/>
</dbReference>
<dbReference type="SUPFAM" id="SSF55144">
    <property type="entry name" value="LigT-like"/>
    <property type="match status" value="1"/>
</dbReference>
<gene>
    <name evidence="1" type="ORF">GOC74_04555</name>
</gene>
<keyword evidence="1" id="KW-0436">Ligase</keyword>
<dbReference type="GO" id="GO:0016874">
    <property type="term" value="F:ligase activity"/>
    <property type="evidence" value="ECO:0007669"/>
    <property type="project" value="UniProtKB-KW"/>
</dbReference>
<evidence type="ECO:0000313" key="1">
    <source>
        <dbReference type="EMBL" id="NLV09199.1"/>
    </source>
</evidence>
<sequence>MFSLNVPVPGEVARLASDLAREWPSASPRPRGEHSMVAKRLATDDHPASVVEARAREVLADQPAVAVRITGVDWFAEPTSGTAPVVYLAVESPGLHDLHRTLCDAFHTVPRVEGEEYTPHVTVARGGDRASGRRLLDRDIEPIEWIVDELAFYDAAHAVESGRVSLG</sequence>
<protein>
    <submittedName>
        <fullName evidence="1">2'-5' RNA ligase family protein</fullName>
    </submittedName>
</protein>